<evidence type="ECO:0000256" key="1">
    <source>
        <dbReference type="SAM" id="MobiDB-lite"/>
    </source>
</evidence>
<accession>A0A8H4AG57</accession>
<name>A0A8H4AG57_GIGMA</name>
<feature type="compositionally biased region" description="Polar residues" evidence="1">
    <location>
        <begin position="108"/>
        <end position="120"/>
    </location>
</feature>
<reference evidence="2 3" key="1">
    <citation type="journal article" date="2019" name="Environ. Microbiol.">
        <title>At the nexus of three kingdoms: the genome of the mycorrhizal fungus Gigaspora margarita provides insights into plant, endobacterial and fungal interactions.</title>
        <authorList>
            <person name="Venice F."/>
            <person name="Ghignone S."/>
            <person name="Salvioli di Fossalunga A."/>
            <person name="Amselem J."/>
            <person name="Novero M."/>
            <person name="Xianan X."/>
            <person name="Sedzielewska Toro K."/>
            <person name="Morin E."/>
            <person name="Lipzen A."/>
            <person name="Grigoriev I.V."/>
            <person name="Henrissat B."/>
            <person name="Martin F.M."/>
            <person name="Bonfante P."/>
        </authorList>
    </citation>
    <scope>NUCLEOTIDE SEQUENCE [LARGE SCALE GENOMIC DNA]</scope>
    <source>
        <strain evidence="2 3">BEG34</strain>
    </source>
</reference>
<feature type="compositionally biased region" description="Basic and acidic residues" evidence="1">
    <location>
        <begin position="74"/>
        <end position="84"/>
    </location>
</feature>
<gene>
    <name evidence="2" type="ORF">F8M41_021788</name>
</gene>
<evidence type="ECO:0000313" key="2">
    <source>
        <dbReference type="EMBL" id="KAF0492166.1"/>
    </source>
</evidence>
<proteinExistence type="predicted"/>
<protein>
    <submittedName>
        <fullName evidence="2">Uncharacterized protein</fullName>
    </submittedName>
</protein>
<organism evidence="2 3">
    <name type="scientific">Gigaspora margarita</name>
    <dbReference type="NCBI Taxonomy" id="4874"/>
    <lineage>
        <taxon>Eukaryota</taxon>
        <taxon>Fungi</taxon>
        <taxon>Fungi incertae sedis</taxon>
        <taxon>Mucoromycota</taxon>
        <taxon>Glomeromycotina</taxon>
        <taxon>Glomeromycetes</taxon>
        <taxon>Diversisporales</taxon>
        <taxon>Gigasporaceae</taxon>
        <taxon>Gigaspora</taxon>
    </lineage>
</organism>
<evidence type="ECO:0000313" key="3">
    <source>
        <dbReference type="Proteomes" id="UP000439903"/>
    </source>
</evidence>
<dbReference type="AlphaFoldDB" id="A0A8H4AG57"/>
<dbReference type="EMBL" id="WTPW01000651">
    <property type="protein sequence ID" value="KAF0492166.1"/>
    <property type="molecule type" value="Genomic_DNA"/>
</dbReference>
<feature type="region of interest" description="Disordered" evidence="1">
    <location>
        <begin position="71"/>
        <end position="120"/>
    </location>
</feature>
<sequence length="302" mass="35010">MNEVIQNRLNSNNKSQDIKFKHETPESMNIKERKNRERFSHKVMMKANQNQETSELLSQYDNVFRIETPNSFSIKDKQKREQQKSMRKLQRSESSPIKSQPEPRPNETIRSNSLPNNHTPSSEFCYSNSVSNISFSSWDETHSQNLFLHQLASEPETYYMQTLGRNNEAYDDNKALTKKEELAIMLLNGGTAYPNLQESFYQEIGTTDLNCPSNSKINPLLYSNTSDTTNMPVYYYDNNWLSGHNLNAFGEFTVPQFQENDPNITQSIYYTGYSDGKSNVKRVRLFRCKNTTALGTVNYALY</sequence>
<keyword evidence="3" id="KW-1185">Reference proteome</keyword>
<dbReference type="Proteomes" id="UP000439903">
    <property type="component" value="Unassembled WGS sequence"/>
</dbReference>
<comment type="caution">
    <text evidence="2">The sequence shown here is derived from an EMBL/GenBank/DDBJ whole genome shotgun (WGS) entry which is preliminary data.</text>
</comment>
<dbReference type="OrthoDB" id="10416747at2759"/>